<dbReference type="Proteomes" id="UP000215134">
    <property type="component" value="Chromosome 1"/>
</dbReference>
<dbReference type="EMBL" id="LT906479">
    <property type="protein sequence ID" value="SNW01126.1"/>
    <property type="molecule type" value="Genomic_DNA"/>
</dbReference>
<accession>A0A240C1U6</accession>
<dbReference type="InterPro" id="IPR000847">
    <property type="entry name" value="LysR_HTH_N"/>
</dbReference>
<dbReference type="SUPFAM" id="SSF46785">
    <property type="entry name" value="Winged helix' DNA-binding domain"/>
    <property type="match status" value="1"/>
</dbReference>
<dbReference type="Gene3D" id="1.10.10.10">
    <property type="entry name" value="Winged helix-like DNA-binding domain superfamily/Winged helix DNA-binding domain"/>
    <property type="match status" value="1"/>
</dbReference>
<dbReference type="PROSITE" id="PS50931">
    <property type="entry name" value="HTH_LYSR"/>
    <property type="match status" value="1"/>
</dbReference>
<dbReference type="PRINTS" id="PR00039">
    <property type="entry name" value="HTHLYSR"/>
</dbReference>
<dbReference type="Gene3D" id="3.40.190.10">
    <property type="entry name" value="Periplasmic binding protein-like II"/>
    <property type="match status" value="2"/>
</dbReference>
<reference evidence="7 8" key="1">
    <citation type="submission" date="2017-06" db="EMBL/GenBank/DDBJ databases">
        <authorList>
            <consortium name="Pathogen Informatics"/>
        </authorList>
    </citation>
    <scope>NUCLEOTIDE SEQUENCE [LARGE SCALE GENOMIC DNA]</scope>
    <source>
        <strain evidence="7 8">NCTC12148</strain>
    </source>
</reference>
<dbReference type="SUPFAM" id="SSF53850">
    <property type="entry name" value="Periplasmic binding protein-like II"/>
    <property type="match status" value="1"/>
</dbReference>
<protein>
    <submittedName>
        <fullName evidence="7">HTH-type transcriptional activator AmpR</fullName>
    </submittedName>
</protein>
<dbReference type="AlphaFoldDB" id="A0A240C1U6"/>
<dbReference type="Pfam" id="PF00126">
    <property type="entry name" value="HTH_1"/>
    <property type="match status" value="1"/>
</dbReference>
<keyword evidence="3" id="KW-0238">DNA-binding</keyword>
<evidence type="ECO:0000256" key="2">
    <source>
        <dbReference type="ARBA" id="ARBA00023015"/>
    </source>
</evidence>
<gene>
    <name evidence="7" type="primary">ampR</name>
    <name evidence="7" type="ORF">SAMEA4384070_02334</name>
</gene>
<evidence type="ECO:0000259" key="6">
    <source>
        <dbReference type="PROSITE" id="PS50931"/>
    </source>
</evidence>
<dbReference type="InterPro" id="IPR005119">
    <property type="entry name" value="LysR_subst-bd"/>
</dbReference>
<evidence type="ECO:0000256" key="3">
    <source>
        <dbReference type="ARBA" id="ARBA00023125"/>
    </source>
</evidence>
<dbReference type="InterPro" id="IPR036388">
    <property type="entry name" value="WH-like_DNA-bd_sf"/>
</dbReference>
<comment type="similarity">
    <text evidence="1">Belongs to the LysR transcriptional regulatory family.</text>
</comment>
<dbReference type="PANTHER" id="PTHR30537:SF70">
    <property type="entry name" value="HTH-TYPE TRANSCRIPTIONAL ACTIVATOR AMPR"/>
    <property type="match status" value="1"/>
</dbReference>
<organism evidence="7 8">
    <name type="scientific">Serratia ficaria</name>
    <dbReference type="NCBI Taxonomy" id="61651"/>
    <lineage>
        <taxon>Bacteria</taxon>
        <taxon>Pseudomonadati</taxon>
        <taxon>Pseudomonadota</taxon>
        <taxon>Gammaproteobacteria</taxon>
        <taxon>Enterobacterales</taxon>
        <taxon>Yersiniaceae</taxon>
        <taxon>Serratia</taxon>
    </lineage>
</organism>
<keyword evidence="8" id="KW-1185">Reference proteome</keyword>
<dbReference type="InterPro" id="IPR058163">
    <property type="entry name" value="LysR-type_TF_proteobact-type"/>
</dbReference>
<name>A0A240C1U6_SERFI</name>
<dbReference type="STRING" id="1411141.GCA_001590885_01202"/>
<dbReference type="PANTHER" id="PTHR30537">
    <property type="entry name" value="HTH-TYPE TRANSCRIPTIONAL REGULATOR"/>
    <property type="match status" value="1"/>
</dbReference>
<dbReference type="FunFam" id="1.10.10.10:FF:000038">
    <property type="entry name" value="Glycine cleavage system transcriptional activator"/>
    <property type="match status" value="1"/>
</dbReference>
<evidence type="ECO:0000256" key="5">
    <source>
        <dbReference type="ARBA" id="ARBA00023163"/>
    </source>
</evidence>
<evidence type="ECO:0000313" key="8">
    <source>
        <dbReference type="Proteomes" id="UP000215134"/>
    </source>
</evidence>
<dbReference type="GO" id="GO:0006351">
    <property type="term" value="P:DNA-templated transcription"/>
    <property type="evidence" value="ECO:0007669"/>
    <property type="project" value="TreeGrafter"/>
</dbReference>
<dbReference type="GO" id="GO:0043565">
    <property type="term" value="F:sequence-specific DNA binding"/>
    <property type="evidence" value="ECO:0007669"/>
    <property type="project" value="TreeGrafter"/>
</dbReference>
<proteinExistence type="inferred from homology"/>
<keyword evidence="5" id="KW-0804">Transcription</keyword>
<sequence length="321" mass="36085">MRKISGFDAGLTSDNNFSQHKEKLMANPMRNRLPLNALRAFESSARHLNFTRAGLELSVTQAAVSQQVRALEEQLGIQLFRRLPRGLDLTEEGQALLPVLSDAFDRIESVLQQFEGGHFHEVLTVAVVGTFAVGWLMPRLAAFREAHPFIDLRVLTNNNLVNLSADGMDFAIRFGEGLWPATHNLKLFDAPLTVLCPPAVAARLQRPQDLQRELLMRTYRKDEWERWFAAAQVAPWRINGPVFDSSRLMVEGAMQCGGVALAPARMFARELREGLLQRPFAAEAGLGAYWLTYLKSRDLTPAMKTFVGWLRRQAEEELEGG</sequence>
<keyword evidence="4" id="KW-0010">Activator</keyword>
<feature type="domain" description="HTH lysR-type" evidence="6">
    <location>
        <begin position="33"/>
        <end position="90"/>
    </location>
</feature>
<dbReference type="GO" id="GO:0003700">
    <property type="term" value="F:DNA-binding transcription factor activity"/>
    <property type="evidence" value="ECO:0007669"/>
    <property type="project" value="InterPro"/>
</dbReference>
<keyword evidence="2" id="KW-0805">Transcription regulation</keyword>
<dbReference type="KEGG" id="sfj:SAMEA4384070_2334"/>
<evidence type="ECO:0000313" key="7">
    <source>
        <dbReference type="EMBL" id="SNW01126.1"/>
    </source>
</evidence>
<evidence type="ECO:0000256" key="4">
    <source>
        <dbReference type="ARBA" id="ARBA00023159"/>
    </source>
</evidence>
<dbReference type="InterPro" id="IPR036390">
    <property type="entry name" value="WH_DNA-bd_sf"/>
</dbReference>
<dbReference type="Pfam" id="PF03466">
    <property type="entry name" value="LysR_substrate"/>
    <property type="match status" value="1"/>
</dbReference>
<evidence type="ECO:0000256" key="1">
    <source>
        <dbReference type="ARBA" id="ARBA00009437"/>
    </source>
</evidence>